<dbReference type="EMBL" id="JAEPRE010000209">
    <property type="protein sequence ID" value="KAG2230325.1"/>
    <property type="molecule type" value="Genomic_DNA"/>
</dbReference>
<accession>A0A8H7SKW5</accession>
<gene>
    <name evidence="1" type="ORF">INT48_002750</name>
</gene>
<name>A0A8H7SKW5_9FUNG</name>
<protein>
    <submittedName>
        <fullName evidence="1">Uncharacterized protein</fullName>
    </submittedName>
</protein>
<reference evidence="1" key="1">
    <citation type="submission" date="2021-01" db="EMBL/GenBank/DDBJ databases">
        <title>Metabolic potential, ecology and presence of endohyphal bacteria is reflected in genomic diversity of Mucoromycotina.</title>
        <authorList>
            <person name="Muszewska A."/>
            <person name="Okrasinska A."/>
            <person name="Steczkiewicz K."/>
            <person name="Drgas O."/>
            <person name="Orlowska M."/>
            <person name="Perlinska-Lenart U."/>
            <person name="Aleksandrzak-Piekarczyk T."/>
            <person name="Szatraj K."/>
            <person name="Zielenkiewicz U."/>
            <person name="Pilsyk S."/>
            <person name="Malc E."/>
            <person name="Mieczkowski P."/>
            <person name="Kruszewska J.S."/>
            <person name="Biernat P."/>
            <person name="Pawlowska J."/>
        </authorList>
    </citation>
    <scope>NUCLEOTIDE SEQUENCE</scope>
    <source>
        <strain evidence="1">WA0000018081</strain>
    </source>
</reference>
<sequence>MISSETGVDSYQIEDNIVEEIYNGMGFKSKKNDGSLCGLEDNKILKEYKDINVKFGLCDGIKNKIGGIVKRLFSSNIGKEYDFLTIMDQYSFGSQQNSGLAEWPNDMFTGAFIAAFETIKNGDMYCPPRIIDRGDLDVPLSVFLNCGPDAILHIGYIL</sequence>
<keyword evidence="2" id="KW-1185">Reference proteome</keyword>
<organism evidence="1 2">
    <name type="scientific">Thamnidium elegans</name>
    <dbReference type="NCBI Taxonomy" id="101142"/>
    <lineage>
        <taxon>Eukaryota</taxon>
        <taxon>Fungi</taxon>
        <taxon>Fungi incertae sedis</taxon>
        <taxon>Mucoromycota</taxon>
        <taxon>Mucoromycotina</taxon>
        <taxon>Mucoromycetes</taxon>
        <taxon>Mucorales</taxon>
        <taxon>Mucorineae</taxon>
        <taxon>Mucoraceae</taxon>
        <taxon>Thamnidium</taxon>
    </lineage>
</organism>
<proteinExistence type="predicted"/>
<dbReference type="AlphaFoldDB" id="A0A8H7SKW5"/>
<dbReference type="Proteomes" id="UP000613177">
    <property type="component" value="Unassembled WGS sequence"/>
</dbReference>
<evidence type="ECO:0000313" key="1">
    <source>
        <dbReference type="EMBL" id="KAG2230325.1"/>
    </source>
</evidence>
<evidence type="ECO:0000313" key="2">
    <source>
        <dbReference type="Proteomes" id="UP000613177"/>
    </source>
</evidence>
<comment type="caution">
    <text evidence="1">The sequence shown here is derived from an EMBL/GenBank/DDBJ whole genome shotgun (WGS) entry which is preliminary data.</text>
</comment>